<dbReference type="FunFam" id="3.30.70.1660:FF:000002">
    <property type="entry name" value="Peptide chain release factor 1"/>
    <property type="match status" value="1"/>
</dbReference>
<proteinExistence type="inferred from homology"/>
<feature type="modified residue" description="N5-methylglutamine" evidence="5">
    <location>
        <position position="234"/>
    </location>
</feature>
<dbReference type="FunFam" id="3.30.160.20:FF:000004">
    <property type="entry name" value="Peptide chain release factor 1"/>
    <property type="match status" value="1"/>
</dbReference>
<dbReference type="Gene3D" id="3.30.160.20">
    <property type="match status" value="1"/>
</dbReference>
<dbReference type="PANTHER" id="PTHR43804">
    <property type="entry name" value="LD18447P"/>
    <property type="match status" value="1"/>
</dbReference>
<protein>
    <recommendedName>
        <fullName evidence="5 6">Peptide chain release factor 1</fullName>
        <shortName evidence="5">RF-1</shortName>
    </recommendedName>
</protein>
<keyword evidence="9" id="KW-1185">Reference proteome</keyword>
<evidence type="ECO:0000256" key="5">
    <source>
        <dbReference type="HAMAP-Rule" id="MF_00093"/>
    </source>
</evidence>
<dbReference type="InterPro" id="IPR004373">
    <property type="entry name" value="RF-1"/>
</dbReference>
<comment type="function">
    <text evidence="1 5">Peptide chain release factor 1 directs the termination of translation in response to the peptide chain termination codons UAG and UAA.</text>
</comment>
<evidence type="ECO:0000256" key="6">
    <source>
        <dbReference type="NCBIfam" id="TIGR00019"/>
    </source>
</evidence>
<dbReference type="OrthoDB" id="9806673at2"/>
<dbReference type="SMART" id="SM00937">
    <property type="entry name" value="PCRF"/>
    <property type="match status" value="1"/>
</dbReference>
<dbReference type="Gene3D" id="3.30.70.1660">
    <property type="match status" value="1"/>
</dbReference>
<dbReference type="NCBIfam" id="NF001859">
    <property type="entry name" value="PRK00591.1"/>
    <property type="match status" value="1"/>
</dbReference>
<dbReference type="NCBIfam" id="TIGR00019">
    <property type="entry name" value="prfA"/>
    <property type="match status" value="1"/>
</dbReference>
<comment type="subcellular location">
    <subcellularLocation>
        <location evidence="5">Cytoplasm</location>
    </subcellularLocation>
</comment>
<dbReference type="Gene3D" id="6.10.140.1950">
    <property type="match status" value="1"/>
</dbReference>
<feature type="domain" description="Prokaryotic-type class I peptide chain release factors" evidence="7">
    <location>
        <begin position="227"/>
        <end position="243"/>
    </location>
</feature>
<dbReference type="PANTHER" id="PTHR43804:SF7">
    <property type="entry name" value="LD18447P"/>
    <property type="match status" value="1"/>
</dbReference>
<dbReference type="AlphaFoldDB" id="A0A512MDZ1"/>
<dbReference type="Pfam" id="PF00472">
    <property type="entry name" value="RF-1"/>
    <property type="match status" value="1"/>
</dbReference>
<evidence type="ECO:0000256" key="2">
    <source>
        <dbReference type="ARBA" id="ARBA00010835"/>
    </source>
</evidence>
<dbReference type="InterPro" id="IPR000352">
    <property type="entry name" value="Pep_chain_release_fac_I"/>
</dbReference>
<name>A0A512MDZ1_9BACT</name>
<evidence type="ECO:0000313" key="9">
    <source>
        <dbReference type="Proteomes" id="UP000321577"/>
    </source>
</evidence>
<keyword evidence="3 5" id="KW-0488">Methylation</keyword>
<keyword evidence="4 5" id="KW-0648">Protein biosynthesis</keyword>
<dbReference type="InterPro" id="IPR045853">
    <property type="entry name" value="Pep_chain_release_fac_I_sf"/>
</dbReference>
<sequence length="358" mass="40219">MDYSPIIATKRSRFQLLEDLMGQPGFFDDPKKAGELTREHRRLDMLLKNWDLYQKQIEELTASREMSTCGDPELEAMALAEIPLVEKQVEELENRVQVAVLPPDPLEGRDALIEVRAGTGGDEASLFAADLVRMYSRFAETIGWKVETLESSPSDVGGFKEIVMKVSGDEVFRRLRYESGVHRVQRVPSTEAQGRIHTSTATVAVLPEAEEVDFELKADEVRIEVCRSSGAGGQGVNTTDSAVQVMHIPTGIIVRCQDGRSQIKNKDKALGILRSRLLEKKQQEEAAKYSAHRRDLIGSGGREEKIRTYNFPQNRVTDHRIDLTLYSLDTFIEGKIDDMMDRLLADDLAERLAEAGLR</sequence>
<comment type="caution">
    <text evidence="8">The sequence shown here is derived from an EMBL/GenBank/DDBJ whole genome shotgun (WGS) entry which is preliminary data.</text>
</comment>
<dbReference type="RefSeq" id="WP_146853390.1">
    <property type="nucleotide sequence ID" value="NZ_BKAG01000039.1"/>
</dbReference>
<dbReference type="InterPro" id="IPR005139">
    <property type="entry name" value="PCRF"/>
</dbReference>
<gene>
    <name evidence="5 8" type="primary">prfA</name>
    <name evidence="8" type="ORF">BGE01nite_42410</name>
</gene>
<dbReference type="GO" id="GO:0005737">
    <property type="term" value="C:cytoplasm"/>
    <property type="evidence" value="ECO:0007669"/>
    <property type="project" value="UniProtKB-SubCell"/>
</dbReference>
<dbReference type="Proteomes" id="UP000321577">
    <property type="component" value="Unassembled WGS sequence"/>
</dbReference>
<evidence type="ECO:0000256" key="4">
    <source>
        <dbReference type="ARBA" id="ARBA00022917"/>
    </source>
</evidence>
<keyword evidence="5" id="KW-0963">Cytoplasm</keyword>
<reference evidence="8 9" key="1">
    <citation type="submission" date="2019-07" db="EMBL/GenBank/DDBJ databases">
        <title>Whole genome shotgun sequence of Brevifollis gellanilyticus NBRC 108608.</title>
        <authorList>
            <person name="Hosoyama A."/>
            <person name="Uohara A."/>
            <person name="Ohji S."/>
            <person name="Ichikawa N."/>
        </authorList>
    </citation>
    <scope>NUCLEOTIDE SEQUENCE [LARGE SCALE GENOMIC DNA]</scope>
    <source>
        <strain evidence="8 9">NBRC 108608</strain>
    </source>
</reference>
<dbReference type="HAMAP" id="MF_00093">
    <property type="entry name" value="Rel_fac_1"/>
    <property type="match status" value="1"/>
</dbReference>
<comment type="similarity">
    <text evidence="2 5">Belongs to the prokaryotic/mitochondrial release factor family.</text>
</comment>
<dbReference type="SUPFAM" id="SSF75620">
    <property type="entry name" value="Release factor"/>
    <property type="match status" value="1"/>
</dbReference>
<accession>A0A512MDZ1</accession>
<comment type="PTM">
    <text evidence="5">Methylated by PrmC. Methylation increases the termination efficiency of RF1.</text>
</comment>
<dbReference type="GO" id="GO:0016149">
    <property type="term" value="F:translation release factor activity, codon specific"/>
    <property type="evidence" value="ECO:0007669"/>
    <property type="project" value="UniProtKB-UniRule"/>
</dbReference>
<evidence type="ECO:0000256" key="3">
    <source>
        <dbReference type="ARBA" id="ARBA00022481"/>
    </source>
</evidence>
<dbReference type="InterPro" id="IPR050057">
    <property type="entry name" value="Prokaryotic/Mito_RF"/>
</dbReference>
<dbReference type="Pfam" id="PF03462">
    <property type="entry name" value="PCRF"/>
    <property type="match status" value="1"/>
</dbReference>
<evidence type="ECO:0000313" key="8">
    <source>
        <dbReference type="EMBL" id="GEP44950.1"/>
    </source>
</evidence>
<dbReference type="EMBL" id="BKAG01000039">
    <property type="protein sequence ID" value="GEP44950.1"/>
    <property type="molecule type" value="Genomic_DNA"/>
</dbReference>
<dbReference type="PROSITE" id="PS00745">
    <property type="entry name" value="RF_PROK_I"/>
    <property type="match status" value="1"/>
</dbReference>
<evidence type="ECO:0000256" key="1">
    <source>
        <dbReference type="ARBA" id="ARBA00002986"/>
    </source>
</evidence>
<organism evidence="8 9">
    <name type="scientific">Brevifollis gellanilyticus</name>
    <dbReference type="NCBI Taxonomy" id="748831"/>
    <lineage>
        <taxon>Bacteria</taxon>
        <taxon>Pseudomonadati</taxon>
        <taxon>Verrucomicrobiota</taxon>
        <taxon>Verrucomicrobiia</taxon>
        <taxon>Verrucomicrobiales</taxon>
        <taxon>Verrucomicrobiaceae</taxon>
    </lineage>
</organism>
<evidence type="ECO:0000259" key="7">
    <source>
        <dbReference type="PROSITE" id="PS00745"/>
    </source>
</evidence>